<evidence type="ECO:0000313" key="3">
    <source>
        <dbReference type="Proteomes" id="UP000626026"/>
    </source>
</evidence>
<dbReference type="InterPro" id="IPR017467">
    <property type="entry name" value="CHP03016_PEP-CTERM"/>
</dbReference>
<accession>A0ABR7RNV9</accession>
<comment type="caution">
    <text evidence="2">The sequence shown here is derived from an EMBL/GenBank/DDBJ whole genome shotgun (WGS) entry which is preliminary data.</text>
</comment>
<evidence type="ECO:0000313" key="2">
    <source>
        <dbReference type="EMBL" id="MBC9208295.1"/>
    </source>
</evidence>
<sequence>MAQVPPLPGTTVPSIAPSGATGTGTGTGTQEGGYVAPWPAAGPVRLGDIGFPYNAVAVPQEDPSVGGWSITPSLGLQFLGTDNLYQSRSNREAEFITTLTPGVLVTVDTARFQGVVNYEPDLRLYASDSGQSGIDHQFNGQMLVTVVPSTFFLDLRGSGGVQAANGGYAAAGDSSNSRGNQVQTTSFQVSPYLVHRFGGLMTLQVGYAFQSVTQNLSDNGSAAFTPTGQRYFSDQDFTANEFYAVARSGEDLGRLALEGRAISTDYDGTGVLENAYRRIAAVEARYAVTRFVSVLGEVGYEQQRYSGVPPFEISEPVWSVGSKLTFSPESSITARYGRHDGFDSARVDAALSLGGRTRLYANYSERLTTAAQRSADLLNTTTLDELGNPVDTATGAPSVLPFANSFLGVQSSLMRVRSASASVSQDWGRDILTLTLLREERKPVSTDIGTVASRQSGTSGSLTWSHGLTPATTAIGYLQYGTFETPARGSGNVFTVGATLVTQLAPGLVGTLQFITNSRADDVESGRALQNTIIAGLRQTF</sequence>
<feature type="compositionally biased region" description="Gly residues" evidence="1">
    <location>
        <begin position="21"/>
        <end position="31"/>
    </location>
</feature>
<name>A0ABR7RNV9_9PROT</name>
<proteinExistence type="predicted"/>
<organism evidence="2 3">
    <name type="scientific">Teichococcus aerophilus</name>
    <dbReference type="NCBI Taxonomy" id="1224513"/>
    <lineage>
        <taxon>Bacteria</taxon>
        <taxon>Pseudomonadati</taxon>
        <taxon>Pseudomonadota</taxon>
        <taxon>Alphaproteobacteria</taxon>
        <taxon>Acetobacterales</taxon>
        <taxon>Roseomonadaceae</taxon>
        <taxon>Roseomonas</taxon>
    </lineage>
</organism>
<keyword evidence="3" id="KW-1185">Reference proteome</keyword>
<reference evidence="2 3" key="1">
    <citation type="journal article" date="2013" name="Int. J. Syst. Evol. Microbiol.">
        <title>Roseomonas aerophila sp. nov., isolated from air.</title>
        <authorList>
            <person name="Kim S.J."/>
            <person name="Weon H.Y."/>
            <person name="Ahn J.H."/>
            <person name="Hong S.B."/>
            <person name="Seok S.J."/>
            <person name="Whang K.S."/>
            <person name="Kwon S.W."/>
        </authorList>
    </citation>
    <scope>NUCLEOTIDE SEQUENCE [LARGE SCALE GENOMIC DNA]</scope>
    <source>
        <strain evidence="2 3">NBRC 108923</strain>
    </source>
</reference>
<dbReference type="Proteomes" id="UP000626026">
    <property type="component" value="Unassembled WGS sequence"/>
</dbReference>
<evidence type="ECO:0000256" key="1">
    <source>
        <dbReference type="SAM" id="MobiDB-lite"/>
    </source>
</evidence>
<dbReference type="EMBL" id="JACTVA010000029">
    <property type="protein sequence ID" value="MBC9208295.1"/>
    <property type="molecule type" value="Genomic_DNA"/>
</dbReference>
<feature type="region of interest" description="Disordered" evidence="1">
    <location>
        <begin position="1"/>
        <end position="34"/>
    </location>
</feature>
<protein>
    <submittedName>
        <fullName evidence="2">TIGR03016 family PEP-CTERM system-associated outer membrane protein</fullName>
    </submittedName>
</protein>
<gene>
    <name evidence="2" type="ORF">IBL26_15730</name>
</gene>
<dbReference type="NCBIfam" id="TIGR03016">
    <property type="entry name" value="pepcterm_hypo_1"/>
    <property type="match status" value="1"/>
</dbReference>